<protein>
    <submittedName>
        <fullName evidence="14">ABC protein</fullName>
    </submittedName>
</protein>
<dbReference type="Pfam" id="PF00664">
    <property type="entry name" value="ABC_membrane"/>
    <property type="match status" value="2"/>
</dbReference>
<dbReference type="InterPro" id="IPR011527">
    <property type="entry name" value="ABC1_TM_dom"/>
</dbReference>
<keyword evidence="7 11" id="KW-1133">Transmembrane helix</keyword>
<feature type="region of interest" description="Disordered" evidence="10">
    <location>
        <begin position="1"/>
        <end position="28"/>
    </location>
</feature>
<dbReference type="FunFam" id="3.40.50.300:FF:000997">
    <property type="entry name" value="Multidrug resistance-associated protein 1"/>
    <property type="match status" value="1"/>
</dbReference>
<dbReference type="Pfam" id="PF00005">
    <property type="entry name" value="ABC_tran"/>
    <property type="match status" value="2"/>
</dbReference>
<feature type="compositionally biased region" description="Low complexity" evidence="10">
    <location>
        <begin position="748"/>
        <end position="757"/>
    </location>
</feature>
<dbReference type="EMBL" id="MU151165">
    <property type="protein sequence ID" value="KAF9448313.1"/>
    <property type="molecule type" value="Genomic_DNA"/>
</dbReference>
<dbReference type="InterPro" id="IPR003593">
    <property type="entry name" value="AAA+_ATPase"/>
</dbReference>
<reference evidence="14" key="1">
    <citation type="submission" date="2020-11" db="EMBL/GenBank/DDBJ databases">
        <authorList>
            <consortium name="DOE Joint Genome Institute"/>
            <person name="Ahrendt S."/>
            <person name="Riley R."/>
            <person name="Andreopoulos W."/>
            <person name="Labutti K."/>
            <person name="Pangilinan J."/>
            <person name="Ruiz-Duenas F.J."/>
            <person name="Barrasa J.M."/>
            <person name="Sanchez-Garcia M."/>
            <person name="Camarero S."/>
            <person name="Miyauchi S."/>
            <person name="Serrano A."/>
            <person name="Linde D."/>
            <person name="Babiker R."/>
            <person name="Drula E."/>
            <person name="Ayuso-Fernandez I."/>
            <person name="Pacheco R."/>
            <person name="Padilla G."/>
            <person name="Ferreira P."/>
            <person name="Barriuso J."/>
            <person name="Kellner H."/>
            <person name="Castanera R."/>
            <person name="Alfaro M."/>
            <person name="Ramirez L."/>
            <person name="Pisabarro A.G."/>
            <person name="Kuo A."/>
            <person name="Tritt A."/>
            <person name="Lipzen A."/>
            <person name="He G."/>
            <person name="Yan M."/>
            <person name="Ng V."/>
            <person name="Cullen D."/>
            <person name="Martin F."/>
            <person name="Rosso M.-N."/>
            <person name="Henrissat B."/>
            <person name="Hibbett D."/>
            <person name="Martinez A.T."/>
            <person name="Grigoriev I.V."/>
        </authorList>
    </citation>
    <scope>NUCLEOTIDE SEQUENCE</scope>
    <source>
        <strain evidence="14">MF-IS2</strain>
    </source>
</reference>
<proteinExistence type="inferred from homology"/>
<dbReference type="CDD" id="cd18597">
    <property type="entry name" value="ABC_6TM_YOR1_D1_like"/>
    <property type="match status" value="1"/>
</dbReference>
<dbReference type="InterPro" id="IPR003439">
    <property type="entry name" value="ABC_transporter-like_ATP-bd"/>
</dbReference>
<keyword evidence="3" id="KW-0813">Transport</keyword>
<dbReference type="PANTHER" id="PTHR24223">
    <property type="entry name" value="ATP-BINDING CASSETTE SUB-FAMILY C"/>
    <property type="match status" value="1"/>
</dbReference>
<dbReference type="SUPFAM" id="SSF52540">
    <property type="entry name" value="P-loop containing nucleoside triphosphate hydrolases"/>
    <property type="match status" value="2"/>
</dbReference>
<comment type="similarity">
    <text evidence="2">Belongs to the ABC transporter superfamily. ABCC family. Conjugate transporter (TC 3.A.1.208) subfamily.</text>
</comment>
<feature type="transmembrane region" description="Helical" evidence="11">
    <location>
        <begin position="340"/>
        <end position="359"/>
    </location>
</feature>
<evidence type="ECO:0000256" key="6">
    <source>
        <dbReference type="ARBA" id="ARBA00022840"/>
    </source>
</evidence>
<evidence type="ECO:0000256" key="11">
    <source>
        <dbReference type="SAM" id="Phobius"/>
    </source>
</evidence>
<evidence type="ECO:0000313" key="15">
    <source>
        <dbReference type="Proteomes" id="UP000807342"/>
    </source>
</evidence>
<evidence type="ECO:0000256" key="4">
    <source>
        <dbReference type="ARBA" id="ARBA00022692"/>
    </source>
</evidence>
<evidence type="ECO:0000256" key="7">
    <source>
        <dbReference type="ARBA" id="ARBA00022989"/>
    </source>
</evidence>
<gene>
    <name evidence="14" type="ORF">P691DRAFT_800960</name>
</gene>
<feature type="transmembrane region" description="Helical" evidence="11">
    <location>
        <begin position="932"/>
        <end position="962"/>
    </location>
</feature>
<evidence type="ECO:0000259" key="13">
    <source>
        <dbReference type="PROSITE" id="PS50929"/>
    </source>
</evidence>
<dbReference type="Gene3D" id="3.40.50.300">
    <property type="entry name" value="P-loop containing nucleotide triphosphate hydrolases"/>
    <property type="match status" value="2"/>
</dbReference>
<organism evidence="14 15">
    <name type="scientific">Macrolepiota fuliginosa MF-IS2</name>
    <dbReference type="NCBI Taxonomy" id="1400762"/>
    <lineage>
        <taxon>Eukaryota</taxon>
        <taxon>Fungi</taxon>
        <taxon>Dikarya</taxon>
        <taxon>Basidiomycota</taxon>
        <taxon>Agaricomycotina</taxon>
        <taxon>Agaricomycetes</taxon>
        <taxon>Agaricomycetidae</taxon>
        <taxon>Agaricales</taxon>
        <taxon>Agaricineae</taxon>
        <taxon>Agaricaceae</taxon>
        <taxon>Macrolepiota</taxon>
    </lineage>
</organism>
<feature type="transmembrane region" description="Helical" evidence="11">
    <location>
        <begin position="812"/>
        <end position="834"/>
    </location>
</feature>
<evidence type="ECO:0000259" key="12">
    <source>
        <dbReference type="PROSITE" id="PS50893"/>
    </source>
</evidence>
<evidence type="ECO:0000256" key="3">
    <source>
        <dbReference type="ARBA" id="ARBA00022448"/>
    </source>
</evidence>
<dbReference type="InterPro" id="IPR017871">
    <property type="entry name" value="ABC_transporter-like_CS"/>
</dbReference>
<feature type="domain" description="ABC transmembrane type-1" evidence="13">
    <location>
        <begin position="198"/>
        <end position="480"/>
    </location>
</feature>
<dbReference type="PROSITE" id="PS00211">
    <property type="entry name" value="ABC_TRANSPORTER_1"/>
    <property type="match status" value="2"/>
</dbReference>
<dbReference type="FunFam" id="1.20.1560.10:FF:000010">
    <property type="entry name" value="Multidrug resistance-associated ABC transporter"/>
    <property type="match status" value="1"/>
</dbReference>
<accession>A0A9P6C4J4</accession>
<evidence type="ECO:0000256" key="2">
    <source>
        <dbReference type="ARBA" id="ARBA00009726"/>
    </source>
</evidence>
<feature type="transmembrane region" description="Helical" evidence="11">
    <location>
        <begin position="314"/>
        <end position="334"/>
    </location>
</feature>
<dbReference type="CDD" id="cd03250">
    <property type="entry name" value="ABCC_MRP_domain1"/>
    <property type="match status" value="1"/>
</dbReference>
<feature type="transmembrane region" description="Helical" evidence="11">
    <location>
        <begin position="424"/>
        <end position="443"/>
    </location>
</feature>
<dbReference type="InterPro" id="IPR036640">
    <property type="entry name" value="ABC1_TM_sf"/>
</dbReference>
<dbReference type="CDD" id="cd03244">
    <property type="entry name" value="ABCC_MRP_domain2"/>
    <property type="match status" value="1"/>
</dbReference>
<feature type="compositionally biased region" description="Basic and acidic residues" evidence="10">
    <location>
        <begin position="1"/>
        <end position="13"/>
    </location>
</feature>
<dbReference type="PROSITE" id="PS50893">
    <property type="entry name" value="ABC_TRANSPORTER_2"/>
    <property type="match status" value="2"/>
</dbReference>
<feature type="domain" description="ABC transporter" evidence="12">
    <location>
        <begin position="512"/>
        <end position="742"/>
    </location>
</feature>
<dbReference type="GO" id="GO:0005524">
    <property type="term" value="F:ATP binding"/>
    <property type="evidence" value="ECO:0007669"/>
    <property type="project" value="UniProtKB-KW"/>
</dbReference>
<evidence type="ECO:0000313" key="14">
    <source>
        <dbReference type="EMBL" id="KAF9448313.1"/>
    </source>
</evidence>
<feature type="domain" description="ABC transmembrane type-1" evidence="13">
    <location>
        <begin position="806"/>
        <end position="1092"/>
    </location>
</feature>
<dbReference type="OrthoDB" id="6500128at2759"/>
<feature type="domain" description="ABC transporter" evidence="12">
    <location>
        <begin position="1132"/>
        <end position="1373"/>
    </location>
</feature>
<keyword evidence="6" id="KW-0067">ATP-binding</keyword>
<feature type="region of interest" description="Disordered" evidence="10">
    <location>
        <begin position="745"/>
        <end position="778"/>
    </location>
</feature>
<dbReference type="GO" id="GO:0016887">
    <property type="term" value="F:ATP hydrolysis activity"/>
    <property type="evidence" value="ECO:0007669"/>
    <property type="project" value="InterPro"/>
</dbReference>
<evidence type="ECO:0000256" key="9">
    <source>
        <dbReference type="ARBA" id="ARBA00023136"/>
    </source>
</evidence>
<name>A0A9P6C4J4_9AGAR</name>
<keyword evidence="5" id="KW-0547">Nucleotide-binding</keyword>
<sequence>MSKAHDSSEKLPPDDEPQGPTNQAIDLDRGEELVRYRKHWWQLWIPKDPPPPPPDSIDSAPITPLANASIFSIFTYTWVTPLMNLGYQRTLQASDLWQVDESRAAATLSARLDDAWKERARLANDWNQALRRGEIKPGLFQRMVWCMRSLPSGKRFKESFVSYETEWRQKTGLRKPSLVFAMNDTLGRFFWSGGAIKVVGDMSQLMGPLLVKAIINFAKERGALKARGEAEPSLGRGIGMAIGLFFLIVLTSLMQHQFFWRSMMTGILSRTTLISSIYKRGVRLTGKSRVYLPNSQLVNHISTDVSRIDAAAQWFHAAWTAPIQVLVCLVILLVQLGPAALAGFALFLLMVPMSSLIASHQFKIRRKSMKFTDQRSKTLLEVLGGMRVVKYFSYEIAFLKRINEVRENELEGVKKISHSQSASVAFAYSTPVLAATLSLLVYTKINPDFDVAVVFASLSLFQLLRQPMMLLPRALSAITDSRNAFQRLSAVFEAELMPENAFTIDKDQEYALDVSGATFEWEETQGGAAKKPFQVQDITMQVKRGSLTAVVGRVGSGKSSLLQGLIGEVRMLSGKVTFGGELAYCPQVAWIQNATLRENILFGRPYDEERYWKVIDDSCLLPDLRLLADGDLTEIGEKGINLSGGQKQRINIARALYSSADVLIFDDPLSAVDAHVGRSLFHNAILNSVRTLGKTVILVTHALHFVSYCDEIYMIENGFIKEHGTYQGVVEKEGDLARLTAEFGGANDSDSVSDGSSNTAQDDSIDEEKQRSQAKAAGTGRLEGRLIVKERRTTGSVPAKVYWKYLSAGRGFLTMPLLLLSIFFMQGSQIMNTYTLVWWQANTLDRPFSFYQGLYAGLGISQAIFTLTLGIVMDTISWFVSGNLHHEAVRNIFYAPMSFFDTTPVGRIMGIFGKDTDSIDNQLPISMRLLALTLSSVVGAVVIITVVEHYFIIVVVVISLGYQHFQGYYRASAREVKRLDAMLRSILYAHFSESLTGLPTIRSYGETTRFLRENKYYIDLENRALFLTVSNQRWLAVRLDFCGAIMVVAVAIFVVVGATAINPAQVGLVLTYTTSLTQLCGLLTRQTADVENYMNSVERVVHYSRKDMIEQEAPHEVPENKPSADWPQHGSVEFNDVKMSYRPGLPNVLHGISMSVKGGEKVGVVGRTGAGKSSLVLTLLRIVEYSGQITIDGVDIGKLGLRDLRTKVSIIPQDPLIFSGTVRTALDPFGLFEDARLWDALRRSSLIGPGSPGHDLSEGQAPITLDTVIEPEGANLSVGERSLLSLARALVKNSKVVILDEATASVDLETDKKIQHTITTEFRDRTLLCIAHRLRTILSYDRILVLDAGCVAEYDTPEKLFQKGGIFRSLCERSNISLQDIQTA</sequence>
<dbReference type="GO" id="GO:0016020">
    <property type="term" value="C:membrane"/>
    <property type="evidence" value="ECO:0007669"/>
    <property type="project" value="UniProtKB-SubCell"/>
</dbReference>
<keyword evidence="4 11" id="KW-0812">Transmembrane</keyword>
<evidence type="ECO:0000256" key="1">
    <source>
        <dbReference type="ARBA" id="ARBA00004141"/>
    </source>
</evidence>
<dbReference type="InterPro" id="IPR027417">
    <property type="entry name" value="P-loop_NTPase"/>
</dbReference>
<dbReference type="PROSITE" id="PS50929">
    <property type="entry name" value="ABC_TM1F"/>
    <property type="match status" value="2"/>
</dbReference>
<evidence type="ECO:0000256" key="5">
    <source>
        <dbReference type="ARBA" id="ARBA00022741"/>
    </source>
</evidence>
<dbReference type="PANTHER" id="PTHR24223:SF456">
    <property type="entry name" value="MULTIDRUG RESISTANCE-ASSOCIATED PROTEIN LETHAL(2)03659"/>
    <property type="match status" value="1"/>
</dbReference>
<feature type="transmembrane region" description="Helical" evidence="11">
    <location>
        <begin position="234"/>
        <end position="253"/>
    </location>
</feature>
<dbReference type="SUPFAM" id="SSF90123">
    <property type="entry name" value="ABC transporter transmembrane region"/>
    <property type="match status" value="2"/>
</dbReference>
<evidence type="ECO:0000256" key="8">
    <source>
        <dbReference type="ARBA" id="ARBA00023026"/>
    </source>
</evidence>
<dbReference type="SMART" id="SM00382">
    <property type="entry name" value="AAA"/>
    <property type="match status" value="2"/>
</dbReference>
<keyword evidence="9 11" id="KW-0472">Membrane</keyword>
<dbReference type="Gene3D" id="1.20.1560.10">
    <property type="entry name" value="ABC transporter type 1, transmembrane domain"/>
    <property type="match status" value="2"/>
</dbReference>
<keyword evidence="15" id="KW-1185">Reference proteome</keyword>
<feature type="transmembrane region" description="Helical" evidence="11">
    <location>
        <begin position="854"/>
        <end position="880"/>
    </location>
</feature>
<evidence type="ECO:0000256" key="10">
    <source>
        <dbReference type="SAM" id="MobiDB-lite"/>
    </source>
</evidence>
<dbReference type="FunFam" id="1.20.1560.10:FF:000061">
    <property type="entry name" value="ATP-binding cassette transporter YOR1"/>
    <property type="match status" value="1"/>
</dbReference>
<comment type="subcellular location">
    <subcellularLocation>
        <location evidence="1">Membrane</location>
        <topology evidence="1">Multi-pass membrane protein</topology>
    </subcellularLocation>
</comment>
<keyword evidence="8" id="KW-0843">Virulence</keyword>
<dbReference type="FunFam" id="3.40.50.300:FF:000565">
    <property type="entry name" value="ABC bile acid transporter"/>
    <property type="match status" value="1"/>
</dbReference>
<comment type="caution">
    <text evidence="14">The sequence shown here is derived from an EMBL/GenBank/DDBJ whole genome shotgun (WGS) entry which is preliminary data.</text>
</comment>
<dbReference type="CDD" id="cd18606">
    <property type="entry name" value="ABC_6TM_YOR1_D2_like"/>
    <property type="match status" value="1"/>
</dbReference>
<dbReference type="InterPro" id="IPR050173">
    <property type="entry name" value="ABC_transporter_C-like"/>
</dbReference>
<feature type="transmembrane region" description="Helical" evidence="11">
    <location>
        <begin position="1041"/>
        <end position="1061"/>
    </location>
</feature>
<dbReference type="Proteomes" id="UP000807342">
    <property type="component" value="Unassembled WGS sequence"/>
</dbReference>
<dbReference type="GO" id="GO:0140359">
    <property type="term" value="F:ABC-type transporter activity"/>
    <property type="evidence" value="ECO:0007669"/>
    <property type="project" value="InterPro"/>
</dbReference>